<dbReference type="Gene3D" id="3.50.50.60">
    <property type="entry name" value="FAD/NAD(P)-binding domain"/>
    <property type="match status" value="1"/>
</dbReference>
<evidence type="ECO:0000259" key="3">
    <source>
        <dbReference type="Pfam" id="PF23150"/>
    </source>
</evidence>
<feature type="domain" description="Cilia- and flagella-associated protein 61 N-terminal" evidence="2">
    <location>
        <begin position="16"/>
        <end position="267"/>
    </location>
</feature>
<feature type="compositionally biased region" description="Basic and acidic residues" evidence="1">
    <location>
        <begin position="345"/>
        <end position="358"/>
    </location>
</feature>
<dbReference type="InterPro" id="IPR036188">
    <property type="entry name" value="FAD/NAD-bd_sf"/>
</dbReference>
<dbReference type="InterPro" id="IPR032151">
    <property type="entry name" value="CFAP61_N"/>
</dbReference>
<feature type="compositionally biased region" description="Pro residues" evidence="1">
    <location>
        <begin position="276"/>
        <end position="286"/>
    </location>
</feature>
<feature type="compositionally biased region" description="Low complexity" evidence="1">
    <location>
        <begin position="328"/>
        <end position="343"/>
    </location>
</feature>
<dbReference type="InterPro" id="IPR016181">
    <property type="entry name" value="Acyl_CoA_acyltransferase"/>
</dbReference>
<keyword evidence="4" id="KW-0966">Cell projection</keyword>
<protein>
    <submittedName>
        <fullName evidence="4">Cilia- and flagella-associated protein 61</fullName>
    </submittedName>
</protein>
<proteinExistence type="predicted"/>
<dbReference type="Proteomes" id="UP000507470">
    <property type="component" value="Unassembled WGS sequence"/>
</dbReference>
<feature type="domain" description="CFAP61 dimerisation" evidence="3">
    <location>
        <begin position="1069"/>
        <end position="1187"/>
    </location>
</feature>
<dbReference type="OrthoDB" id="382863at2759"/>
<sequence>MATITPVDGPPEVVNARRTESLDAPHIIKLVNSSTDQLFGRVNVVNLIEKAVLAVTLCNDKEEILGHAAFFDYPNIEGVDPSTWEEWFHKMFDTPKTSALNSLYMHYFVAKKEYASGCAREIIRTAFNAVPDLHYLFLNVPMKAYPDASLDGVFQQLPKREGVSSTQGALFACYRHNHVPVLHVRKATVEDHDDLTPIFNRHSDMLRMAYGDFFLAELIEAQDDHMQCLVAEVEGTAVGFMSISNDVNTDMLNECFELGSFHGLKKPHQDDDLIPPKTPTPSPPPELAEERPASKASSTKSAASAKEAPVNGAPSEPTDAGTEKKSVSRQSSKQSSRATSPTSELKVEKKLSDAHMRESSTSLLSEGQGEDIAKEAERVQSGQSSRKSSVKEEVISRLGTPKPITPMTQLPKRFVPIYKGAQNAFSIQLFCIDERYEMRSSDFLSSAFELFPQYDFCVITVPHLVPEFPLIQGFVRITPRSPSTLPQELYVFHRSGLLKDFHVRPVCSKDLKGIEELVKTINLNDNLIKDIQQFNKARRDEDGTEIKAFVAQCQDQIVGVAVIRREENIEYIRSHYNIEDFIYYNHHKREEHGHLHHFALNPVFTHMSKMFIKEILRQGKKTSLYFPLYPAYTNKEAVDQHSLVTSLNDMVPVRARRQITYPLEQLSINAPSDRVLKKQEPYALNHINRKLVLEPKVTINARIVVVGASNVGIGFLEQLAYCPHLRFNNLTLISPHGLPGEMAPDELRDQMLGNDFCYGQENYANISLRTWINVVYGKMTNIDRKKKLVIVNNGTVVPYDHLIISVGLQYQIPAPTDADLDSGVTNAELPNPPDRRYFKNPPKNLFTINDAYDAAVALYWIENYLLKSQRNLIIYGSTLDAFCCAQTLLTMGVPGERIHLVQPPLLFQATCFNNPAIDSTVVKSLESSGVHVYSDHVLAQWNDGADDCTEISSASFTTNKQPTRLECGAFFSYYKKAVDFEAFRSINDACLVYDGKLVIDSAFHTNDVSIRGAGTITKFQRKYHADQWTHANFNSKEVGVHLATEMLRLFDPTMEPQTAPPEETLNLIPIYRNPKIQGGVLPGGYNYLHIGKPGLDMPLADQMAQHDYGKEYITGATDGSPEYFRIHVNQYNNIETITCVSKSSIPSSNFVCLYGLHERCLNNMVSRFNEGLIKDFYTYFLETWSLAMYHDRFTDFRDEVRELLSNSPEKGIEAVEEKVRQIIDEDVPMNESQKEQLLKIYQETGTKRAVDTRFLSFLSYNYYHLPMYAKPGMV</sequence>
<evidence type="ECO:0000256" key="1">
    <source>
        <dbReference type="SAM" id="MobiDB-lite"/>
    </source>
</evidence>
<dbReference type="SUPFAM" id="SSF55729">
    <property type="entry name" value="Acyl-CoA N-acyltransferases (Nat)"/>
    <property type="match status" value="1"/>
</dbReference>
<keyword evidence="4" id="KW-0969">Cilium</keyword>
<dbReference type="SUPFAM" id="SSF51905">
    <property type="entry name" value="FAD/NAD(P)-binding domain"/>
    <property type="match status" value="1"/>
</dbReference>
<evidence type="ECO:0000313" key="4">
    <source>
        <dbReference type="EMBL" id="CAC5356636.1"/>
    </source>
</evidence>
<accession>A0A6J7ZXW4</accession>
<keyword evidence="5" id="KW-1185">Reference proteome</keyword>
<dbReference type="EMBL" id="CACVKT020000161">
    <property type="protein sequence ID" value="CAC5356636.1"/>
    <property type="molecule type" value="Genomic_DNA"/>
</dbReference>
<organism evidence="4 5">
    <name type="scientific">Mytilus coruscus</name>
    <name type="common">Sea mussel</name>
    <dbReference type="NCBI Taxonomy" id="42192"/>
    <lineage>
        <taxon>Eukaryota</taxon>
        <taxon>Metazoa</taxon>
        <taxon>Spiralia</taxon>
        <taxon>Lophotrochozoa</taxon>
        <taxon>Mollusca</taxon>
        <taxon>Bivalvia</taxon>
        <taxon>Autobranchia</taxon>
        <taxon>Pteriomorphia</taxon>
        <taxon>Mytilida</taxon>
        <taxon>Mytiloidea</taxon>
        <taxon>Mytilidae</taxon>
        <taxon>Mytilinae</taxon>
        <taxon>Mytilus</taxon>
    </lineage>
</organism>
<dbReference type="PANTHER" id="PTHR21178">
    <property type="entry name" value="CILIA- AND FLAGELLA-ASSOCIATED PROTEIN 61"/>
    <property type="match status" value="1"/>
</dbReference>
<reference evidence="4 5" key="1">
    <citation type="submission" date="2020-06" db="EMBL/GenBank/DDBJ databases">
        <authorList>
            <person name="Li R."/>
            <person name="Bekaert M."/>
        </authorList>
    </citation>
    <scope>NUCLEOTIDE SEQUENCE [LARGE SCALE GENOMIC DNA]</scope>
    <source>
        <strain evidence="5">wild</strain>
    </source>
</reference>
<keyword evidence="4" id="KW-0282">Flagellum</keyword>
<gene>
    <name evidence="4" type="ORF">MCOR_690</name>
</gene>
<feature type="region of interest" description="Disordered" evidence="1">
    <location>
        <begin position="266"/>
        <end position="402"/>
    </location>
</feature>
<name>A0A6J7ZXW4_MYTCO</name>
<dbReference type="InterPro" id="IPR038884">
    <property type="entry name" value="CFAP61"/>
</dbReference>
<dbReference type="Pfam" id="PF16092">
    <property type="entry name" value="CFAP61_N"/>
    <property type="match status" value="1"/>
</dbReference>
<dbReference type="InterPro" id="IPR056299">
    <property type="entry name" value="CFAP61_dimer"/>
</dbReference>
<feature type="compositionally biased region" description="Low complexity" evidence="1">
    <location>
        <begin position="294"/>
        <end position="306"/>
    </location>
</feature>
<dbReference type="PANTHER" id="PTHR21178:SF8">
    <property type="entry name" value="CILIA- AND FLAGELLA-ASSOCIATED PROTEIN 61"/>
    <property type="match status" value="1"/>
</dbReference>
<evidence type="ECO:0000259" key="2">
    <source>
        <dbReference type="Pfam" id="PF16092"/>
    </source>
</evidence>
<dbReference type="Pfam" id="PF23150">
    <property type="entry name" value="CFAP61_dimer"/>
    <property type="match status" value="1"/>
</dbReference>
<evidence type="ECO:0000313" key="5">
    <source>
        <dbReference type="Proteomes" id="UP000507470"/>
    </source>
</evidence>
<dbReference type="AlphaFoldDB" id="A0A6J7ZXW4"/>